<gene>
    <name evidence="2" type="ORF">IFM89_009068</name>
</gene>
<keyword evidence="3" id="KW-1185">Reference proteome</keyword>
<evidence type="ECO:0000256" key="1">
    <source>
        <dbReference type="SAM" id="MobiDB-lite"/>
    </source>
</evidence>
<dbReference type="Proteomes" id="UP000631114">
    <property type="component" value="Unassembled WGS sequence"/>
</dbReference>
<name>A0A835IKQ2_9MAGN</name>
<accession>A0A835IKQ2</accession>
<dbReference type="EMBL" id="JADFTS010000002">
    <property type="protein sequence ID" value="KAF9619726.1"/>
    <property type="molecule type" value="Genomic_DNA"/>
</dbReference>
<protein>
    <recommendedName>
        <fullName evidence="4">PB1 domain-containing protein</fullName>
    </recommendedName>
</protein>
<proteinExistence type="predicted"/>
<evidence type="ECO:0000313" key="2">
    <source>
        <dbReference type="EMBL" id="KAF9619726.1"/>
    </source>
</evidence>
<dbReference type="AlphaFoldDB" id="A0A835IKQ2"/>
<feature type="region of interest" description="Disordered" evidence="1">
    <location>
        <begin position="172"/>
        <end position="224"/>
    </location>
</feature>
<reference evidence="2 3" key="1">
    <citation type="submission" date="2020-10" db="EMBL/GenBank/DDBJ databases">
        <title>The Coptis chinensis genome and diversification of protoberbering-type alkaloids.</title>
        <authorList>
            <person name="Wang B."/>
            <person name="Shu S."/>
            <person name="Song C."/>
            <person name="Liu Y."/>
        </authorList>
    </citation>
    <scope>NUCLEOTIDE SEQUENCE [LARGE SCALE GENOMIC DNA]</scope>
    <source>
        <strain evidence="2">HL-2020</strain>
        <tissue evidence="2">Leaf</tissue>
    </source>
</reference>
<evidence type="ECO:0000313" key="3">
    <source>
        <dbReference type="Proteomes" id="UP000631114"/>
    </source>
</evidence>
<sequence>MVNGHVESWTHYLSLSFVGVDSSRYISEFGEAPTVSAMGELDVTWICYCDGELVDEDREVRYFGGHTKVRDIPSTIGFIDLRTRIQEMLEFPIDEMGFKIKCRYCVDDHTVVAVDVDDDQSLKVVLDRSHHCNNTVIAYIVEQSAININSECTRKSSYAAGIEEPIQDAKPFGRVGRPPKYSSLKKPVGRPSKGTMASRRRVGRPSVNKSRHHIVGDAGKKGTT</sequence>
<feature type="compositionally biased region" description="Basic residues" evidence="1">
    <location>
        <begin position="198"/>
        <end position="213"/>
    </location>
</feature>
<organism evidence="2 3">
    <name type="scientific">Coptis chinensis</name>
    <dbReference type="NCBI Taxonomy" id="261450"/>
    <lineage>
        <taxon>Eukaryota</taxon>
        <taxon>Viridiplantae</taxon>
        <taxon>Streptophyta</taxon>
        <taxon>Embryophyta</taxon>
        <taxon>Tracheophyta</taxon>
        <taxon>Spermatophyta</taxon>
        <taxon>Magnoliopsida</taxon>
        <taxon>Ranunculales</taxon>
        <taxon>Ranunculaceae</taxon>
        <taxon>Coptidoideae</taxon>
        <taxon>Coptis</taxon>
    </lineage>
</organism>
<evidence type="ECO:0008006" key="4">
    <source>
        <dbReference type="Google" id="ProtNLM"/>
    </source>
</evidence>
<feature type="compositionally biased region" description="Basic and acidic residues" evidence="1">
    <location>
        <begin position="214"/>
        <end position="224"/>
    </location>
</feature>
<comment type="caution">
    <text evidence="2">The sequence shown here is derived from an EMBL/GenBank/DDBJ whole genome shotgun (WGS) entry which is preliminary data.</text>
</comment>